<gene>
    <name evidence="4" type="ORF">WJU22_07900</name>
</gene>
<sequence>MDKNTFILLTDRYLDGTATEAEKRLVDAYCDRLEQIPVAELTREEEDALEVLMYARIMGKVHQRPVRRSLYKYAAAAAMVLAAGAAFFLLRPANKPVAPLAREVRFKNDISPAGNKPTLTLADGSVVALDDSSNNGIAAQGGTHILQSSEGALEYQPGAAAETPVFNTLTTPAGCQFRLILADGSKVWLNAASSIRFPTAFRGEDRIVELEGEAYLEVSKDAAHPFRVITRGMTVHVLGTHFNINAYKDEPVVRTSLLEGAVRVAGNGQSEVLSPGQQAQVGQNGKMYVADGVDMRAVTAWKDGRFNFSGEPITEVMREVQRWYGAEIIYEGEVKHHFVGSIPRNLPVSRVLEMLEMTGRVRFEIDGKKITVRP</sequence>
<dbReference type="Gene3D" id="3.55.50.30">
    <property type="match status" value="1"/>
</dbReference>
<name>A0ABZ2Z9C1_9BACT</name>
<dbReference type="InterPro" id="IPR032508">
    <property type="entry name" value="FecR_C"/>
</dbReference>
<feature type="domain" description="FecR protein" evidence="2">
    <location>
        <begin position="168"/>
        <end position="263"/>
    </location>
</feature>
<dbReference type="Proteomes" id="UP001449657">
    <property type="component" value="Chromosome"/>
</dbReference>
<evidence type="ECO:0000259" key="2">
    <source>
        <dbReference type="Pfam" id="PF04773"/>
    </source>
</evidence>
<dbReference type="EMBL" id="CP150096">
    <property type="protein sequence ID" value="WZN48095.1"/>
    <property type="molecule type" value="Genomic_DNA"/>
</dbReference>
<organism evidence="4 5">
    <name type="scientific">Chitinophaga caseinilytica</name>
    <dbReference type="NCBI Taxonomy" id="2267521"/>
    <lineage>
        <taxon>Bacteria</taxon>
        <taxon>Pseudomonadati</taxon>
        <taxon>Bacteroidota</taxon>
        <taxon>Chitinophagia</taxon>
        <taxon>Chitinophagales</taxon>
        <taxon>Chitinophagaceae</taxon>
        <taxon>Chitinophaga</taxon>
    </lineage>
</organism>
<evidence type="ECO:0000313" key="5">
    <source>
        <dbReference type="Proteomes" id="UP001449657"/>
    </source>
</evidence>
<feature type="domain" description="Protein FecR C-terminal" evidence="3">
    <location>
        <begin position="305"/>
        <end position="372"/>
    </location>
</feature>
<dbReference type="InterPro" id="IPR012373">
    <property type="entry name" value="Ferrdict_sens_TM"/>
</dbReference>
<dbReference type="PANTHER" id="PTHR30273:SF2">
    <property type="entry name" value="PROTEIN FECR"/>
    <property type="match status" value="1"/>
</dbReference>
<dbReference type="PANTHER" id="PTHR30273">
    <property type="entry name" value="PERIPLASMIC SIGNAL SENSOR AND SIGMA FACTOR ACTIVATOR FECR-RELATED"/>
    <property type="match status" value="1"/>
</dbReference>
<feature type="transmembrane region" description="Helical" evidence="1">
    <location>
        <begin position="70"/>
        <end position="90"/>
    </location>
</feature>
<keyword evidence="1" id="KW-0812">Transmembrane</keyword>
<keyword evidence="1" id="KW-1133">Transmembrane helix</keyword>
<dbReference type="Pfam" id="PF04773">
    <property type="entry name" value="FecR"/>
    <property type="match status" value="1"/>
</dbReference>
<accession>A0ABZ2Z9C1</accession>
<reference evidence="4 5" key="1">
    <citation type="submission" date="2024-03" db="EMBL/GenBank/DDBJ databases">
        <title>Chitinophaga caseinilytica sp. nov., a casein hydrolysing bacterium isolated from forest soil.</title>
        <authorList>
            <person name="Lee D.S."/>
            <person name="Han D.M."/>
            <person name="Baek J.H."/>
            <person name="Choi D.G."/>
            <person name="Jeon J.H."/>
            <person name="Jeon C.O."/>
        </authorList>
    </citation>
    <scope>NUCLEOTIDE SEQUENCE [LARGE SCALE GENOMIC DNA]</scope>
    <source>
        <strain evidence="4 5">KACC 19118</strain>
    </source>
</reference>
<evidence type="ECO:0000313" key="4">
    <source>
        <dbReference type="EMBL" id="WZN48095.1"/>
    </source>
</evidence>
<dbReference type="InterPro" id="IPR006860">
    <property type="entry name" value="FecR"/>
</dbReference>
<keyword evidence="5" id="KW-1185">Reference proteome</keyword>
<proteinExistence type="predicted"/>
<dbReference type="Pfam" id="PF16344">
    <property type="entry name" value="FecR_C"/>
    <property type="match status" value="1"/>
</dbReference>
<keyword evidence="1" id="KW-0472">Membrane</keyword>
<protein>
    <submittedName>
        <fullName evidence="4">FecR domain-containing protein</fullName>
    </submittedName>
</protein>
<dbReference type="RefSeq" id="WP_341842695.1">
    <property type="nucleotide sequence ID" value="NZ_CP149792.1"/>
</dbReference>
<evidence type="ECO:0000259" key="3">
    <source>
        <dbReference type="Pfam" id="PF16344"/>
    </source>
</evidence>
<dbReference type="PIRSF" id="PIRSF018266">
    <property type="entry name" value="FecR"/>
    <property type="match status" value="1"/>
</dbReference>
<dbReference type="Gene3D" id="2.60.120.1440">
    <property type="match status" value="1"/>
</dbReference>
<evidence type="ECO:0000256" key="1">
    <source>
        <dbReference type="SAM" id="Phobius"/>
    </source>
</evidence>